<protein>
    <submittedName>
        <fullName evidence="1">Uncharacterized protein</fullName>
    </submittedName>
</protein>
<gene>
    <name evidence="1" type="ordered locus">MSMEI_4659</name>
</gene>
<name>I7FQR7_MYCS2</name>
<evidence type="ECO:0000313" key="1">
    <source>
        <dbReference type="EMBL" id="AFP41108.1"/>
    </source>
</evidence>
<evidence type="ECO:0000313" key="2">
    <source>
        <dbReference type="Proteomes" id="UP000006158"/>
    </source>
</evidence>
<proteinExistence type="predicted"/>
<organism evidence="1 2">
    <name type="scientific">Mycolicibacterium smegmatis (strain ATCC 700084 / mc(2)155)</name>
    <name type="common">Mycobacterium smegmatis</name>
    <dbReference type="NCBI Taxonomy" id="246196"/>
    <lineage>
        <taxon>Bacteria</taxon>
        <taxon>Bacillati</taxon>
        <taxon>Actinomycetota</taxon>
        <taxon>Actinomycetes</taxon>
        <taxon>Mycobacteriales</taxon>
        <taxon>Mycobacteriaceae</taxon>
        <taxon>Mycolicibacterium</taxon>
    </lineage>
</organism>
<accession>I7FQR7</accession>
<dbReference type="AlphaFoldDB" id="I7FQR7"/>
<dbReference type="KEGG" id="msg:MSMEI_4659"/>
<dbReference type="Proteomes" id="UP000006158">
    <property type="component" value="Chromosome"/>
</dbReference>
<dbReference type="PATRIC" id="fig|246196.56.peg.4764"/>
<dbReference type="EMBL" id="CP001663">
    <property type="protein sequence ID" value="AFP41108.1"/>
    <property type="molecule type" value="Genomic_DNA"/>
</dbReference>
<reference evidence="1 2" key="2">
    <citation type="journal article" date="2009" name="Genome Res.">
        <title>Ortho-proteogenomics: multiple proteomes investigation through orthology and a new MS-based protocol.</title>
        <authorList>
            <person name="Gallien S."/>
            <person name="Perrodou E."/>
            <person name="Carapito C."/>
            <person name="Deshayes C."/>
            <person name="Reyrat J.M."/>
            <person name="Van Dorsselaer A."/>
            <person name="Poch O."/>
            <person name="Schaeffer C."/>
            <person name="Lecompte O."/>
        </authorList>
    </citation>
    <scope>NUCLEOTIDE SEQUENCE [LARGE SCALE GENOMIC DNA]</scope>
    <source>
        <strain evidence="2">ATCC 700084 / mc(2)155</strain>
    </source>
</reference>
<reference evidence="1 2" key="1">
    <citation type="journal article" date="2007" name="Genome Biol.">
        <title>Interrupted coding sequences in Mycobacterium smegmatis: authentic mutations or sequencing errors?</title>
        <authorList>
            <person name="Deshayes C."/>
            <person name="Perrodou E."/>
            <person name="Gallien S."/>
            <person name="Euphrasie D."/>
            <person name="Schaeffer C."/>
            <person name="Van-Dorsselaer A."/>
            <person name="Poch O."/>
            <person name="Lecompte O."/>
            <person name="Reyrat J.M."/>
        </authorList>
    </citation>
    <scope>NUCLEOTIDE SEQUENCE [LARGE SCALE GENOMIC DNA]</scope>
    <source>
        <strain evidence="2">ATCC 700084 / mc(2)155</strain>
    </source>
</reference>
<sequence>MQCREPWRCFVKSPVMCAVVSAASAVLGVAATCFAPPASAMYLGNYNLHMPDRRDFHTYVFSMMAPCRDADDKSRTDCVQVQAIPQPIAKAANTYTEAVVVDGRYTMVIDDPFGLRCGDIYYGPTIPTHDVYTWDATTLAGQMVSTFDVGCDGAPGGSFTYPFFLTRM</sequence>